<keyword evidence="6" id="KW-0328">Glycosyltransferase</keyword>
<dbReference type="GO" id="GO:0009245">
    <property type="term" value="P:lipid A biosynthetic process"/>
    <property type="evidence" value="ECO:0007669"/>
    <property type="project" value="UniProtKB-KW"/>
</dbReference>
<comment type="catalytic activity">
    <reaction evidence="9">
        <text>a lipid X + a UDP-2-N,3-O-bis[(3R)-3-hydroxyacyl]-alpha-D-glucosamine = a lipid A disaccharide + UDP + H(+)</text>
        <dbReference type="Rhea" id="RHEA:67828"/>
        <dbReference type="ChEBI" id="CHEBI:15378"/>
        <dbReference type="ChEBI" id="CHEBI:58223"/>
        <dbReference type="ChEBI" id="CHEBI:137748"/>
        <dbReference type="ChEBI" id="CHEBI:176338"/>
        <dbReference type="ChEBI" id="CHEBI:176343"/>
        <dbReference type="EC" id="2.4.1.182"/>
    </reaction>
</comment>
<dbReference type="PANTHER" id="PTHR30372">
    <property type="entry name" value="LIPID-A-DISACCHARIDE SYNTHASE"/>
    <property type="match status" value="1"/>
</dbReference>
<evidence type="ECO:0000313" key="10">
    <source>
        <dbReference type="EMBL" id="KPJ72544.1"/>
    </source>
</evidence>
<dbReference type="SUPFAM" id="SSF53756">
    <property type="entry name" value="UDP-Glycosyltransferase/glycogen phosphorylase"/>
    <property type="match status" value="1"/>
</dbReference>
<dbReference type="GO" id="GO:0016020">
    <property type="term" value="C:membrane"/>
    <property type="evidence" value="ECO:0007669"/>
    <property type="project" value="GOC"/>
</dbReference>
<dbReference type="Pfam" id="PF02684">
    <property type="entry name" value="LpxB"/>
    <property type="match status" value="1"/>
</dbReference>
<dbReference type="AlphaFoldDB" id="A0A0S7YCW0"/>
<proteinExistence type="predicted"/>
<keyword evidence="5" id="KW-0441">Lipid A biosynthesis</keyword>
<evidence type="ECO:0000256" key="7">
    <source>
        <dbReference type="ARBA" id="ARBA00022679"/>
    </source>
</evidence>
<dbReference type="Gene3D" id="3.40.50.2000">
    <property type="entry name" value="Glycogen Phosphorylase B"/>
    <property type="match status" value="1"/>
</dbReference>
<dbReference type="CDD" id="cd01635">
    <property type="entry name" value="Glycosyltransferase_GTB-type"/>
    <property type="match status" value="1"/>
</dbReference>
<keyword evidence="4" id="KW-0444">Lipid biosynthesis</keyword>
<evidence type="ECO:0000256" key="3">
    <source>
        <dbReference type="ARBA" id="ARBA00020902"/>
    </source>
</evidence>
<dbReference type="EMBL" id="LJNI01000068">
    <property type="protein sequence ID" value="KPJ72544.1"/>
    <property type="molecule type" value="Genomic_DNA"/>
</dbReference>
<sequence>MCAGEPSGDMYAGLLVQRLKKEMPNVEVYGVGGEEIKNSGAEVIETYRNLMTFGLSPGIFSVLRNWRLYRKIGKMIYRTNPKTFIAVAYPGLNLLLCRYARKLGCRIYYFLPPQIWAWGNFRKYFIRRWVDKIISVFPFEYEFYKKIGIETFYFENPLIEKLNQYKRTDFNKHIGFMPGSRTNQIKRNLPIMIELMKKINKEDAGLKFVLILHPSELLLKNTWLITLFKNLESSLKHRIKIIMTDRYQVMKNCDILVTSSGTASLEAAFMKIPQVFFHRPSFFDFYVFKRFIKIKEFNLANLYFNRKIVHGIVFYNKNQVLDNLARFIYNYIPC</sequence>
<protein>
    <recommendedName>
        <fullName evidence="3">Lipid-A-disaccharide synthase</fullName>
        <ecNumber evidence="2">2.4.1.182</ecNumber>
    </recommendedName>
</protein>
<evidence type="ECO:0000256" key="1">
    <source>
        <dbReference type="ARBA" id="ARBA00002056"/>
    </source>
</evidence>
<dbReference type="GO" id="GO:0005543">
    <property type="term" value="F:phospholipid binding"/>
    <property type="evidence" value="ECO:0007669"/>
    <property type="project" value="TreeGrafter"/>
</dbReference>
<reference evidence="10 11" key="1">
    <citation type="journal article" date="2015" name="Microbiome">
        <title>Genomic resolution of linkages in carbon, nitrogen, and sulfur cycling among widespread estuary sediment bacteria.</title>
        <authorList>
            <person name="Baker B.J."/>
            <person name="Lazar C.S."/>
            <person name="Teske A.P."/>
            <person name="Dick G.J."/>
        </authorList>
    </citation>
    <scope>NUCLEOTIDE SEQUENCE [LARGE SCALE GENOMIC DNA]</scope>
    <source>
        <strain evidence="10">DG_78</strain>
    </source>
</reference>
<evidence type="ECO:0000256" key="6">
    <source>
        <dbReference type="ARBA" id="ARBA00022676"/>
    </source>
</evidence>
<evidence type="ECO:0000256" key="8">
    <source>
        <dbReference type="ARBA" id="ARBA00023098"/>
    </source>
</evidence>
<comment type="caution">
    <text evidence="10">The sequence shown here is derived from an EMBL/GenBank/DDBJ whole genome shotgun (WGS) entry which is preliminary data.</text>
</comment>
<organism evidence="10 11">
    <name type="scientific">candidate division TA06 bacterium DG_78</name>
    <dbReference type="NCBI Taxonomy" id="1703772"/>
    <lineage>
        <taxon>Bacteria</taxon>
        <taxon>Bacteria division TA06</taxon>
    </lineage>
</organism>
<dbReference type="Proteomes" id="UP000051012">
    <property type="component" value="Unassembled WGS sequence"/>
</dbReference>
<evidence type="ECO:0000256" key="4">
    <source>
        <dbReference type="ARBA" id="ARBA00022516"/>
    </source>
</evidence>
<dbReference type="GO" id="GO:0008915">
    <property type="term" value="F:lipid-A-disaccharide synthase activity"/>
    <property type="evidence" value="ECO:0007669"/>
    <property type="project" value="UniProtKB-EC"/>
</dbReference>
<accession>A0A0S7YCW0</accession>
<evidence type="ECO:0000256" key="2">
    <source>
        <dbReference type="ARBA" id="ARBA00012687"/>
    </source>
</evidence>
<dbReference type="EC" id="2.4.1.182" evidence="2"/>
<evidence type="ECO:0000256" key="9">
    <source>
        <dbReference type="ARBA" id="ARBA00048975"/>
    </source>
</evidence>
<gene>
    <name evidence="10" type="ORF">AMJ52_05935</name>
</gene>
<dbReference type="PANTHER" id="PTHR30372:SF4">
    <property type="entry name" value="LIPID-A-DISACCHARIDE SYNTHASE, MITOCHONDRIAL-RELATED"/>
    <property type="match status" value="1"/>
</dbReference>
<keyword evidence="7" id="KW-0808">Transferase</keyword>
<keyword evidence="8" id="KW-0443">Lipid metabolism</keyword>
<name>A0A0S7YCW0_UNCT6</name>
<evidence type="ECO:0000256" key="5">
    <source>
        <dbReference type="ARBA" id="ARBA00022556"/>
    </source>
</evidence>
<evidence type="ECO:0000313" key="11">
    <source>
        <dbReference type="Proteomes" id="UP000051012"/>
    </source>
</evidence>
<comment type="function">
    <text evidence="1">Condensation of UDP-2,3-diacylglucosamine and 2,3-diacylglucosamine-1-phosphate to form lipid A disaccharide, a precursor of lipid A, a phosphorylated glycolipid that anchors the lipopolysaccharide to the outer membrane of the cell.</text>
</comment>
<dbReference type="InterPro" id="IPR003835">
    <property type="entry name" value="Glyco_trans_19"/>
</dbReference>